<feature type="compositionally biased region" description="Basic residues" evidence="1">
    <location>
        <begin position="377"/>
        <end position="397"/>
    </location>
</feature>
<accession>A0A9W7D1H4</accession>
<proteinExistence type="predicted"/>
<keyword evidence="3" id="KW-1185">Reference proteome</keyword>
<dbReference type="Proteomes" id="UP001165121">
    <property type="component" value="Unassembled WGS sequence"/>
</dbReference>
<dbReference type="EMBL" id="BSXT01002515">
    <property type="protein sequence ID" value="GMF49335.1"/>
    <property type="molecule type" value="Genomic_DNA"/>
</dbReference>
<gene>
    <name evidence="2" type="ORF">Pfra01_001946200</name>
</gene>
<comment type="caution">
    <text evidence="2">The sequence shown here is derived from an EMBL/GenBank/DDBJ whole genome shotgun (WGS) entry which is preliminary data.</text>
</comment>
<evidence type="ECO:0000313" key="2">
    <source>
        <dbReference type="EMBL" id="GMF49335.1"/>
    </source>
</evidence>
<dbReference type="AlphaFoldDB" id="A0A9W7D1H4"/>
<reference evidence="2" key="1">
    <citation type="submission" date="2023-04" db="EMBL/GenBank/DDBJ databases">
        <title>Phytophthora fragariaefolia NBRC 109709.</title>
        <authorList>
            <person name="Ichikawa N."/>
            <person name="Sato H."/>
            <person name="Tonouchi N."/>
        </authorList>
    </citation>
    <scope>NUCLEOTIDE SEQUENCE</scope>
    <source>
        <strain evidence="2">NBRC 109709</strain>
    </source>
</reference>
<feature type="region of interest" description="Disordered" evidence="1">
    <location>
        <begin position="634"/>
        <end position="734"/>
    </location>
</feature>
<feature type="compositionally biased region" description="Polar residues" evidence="1">
    <location>
        <begin position="542"/>
        <end position="568"/>
    </location>
</feature>
<feature type="region of interest" description="Disordered" evidence="1">
    <location>
        <begin position="325"/>
        <end position="415"/>
    </location>
</feature>
<feature type="compositionally biased region" description="Basic and acidic residues" evidence="1">
    <location>
        <begin position="651"/>
        <end position="674"/>
    </location>
</feature>
<feature type="region of interest" description="Disordered" evidence="1">
    <location>
        <begin position="436"/>
        <end position="459"/>
    </location>
</feature>
<feature type="region of interest" description="Disordered" evidence="1">
    <location>
        <begin position="490"/>
        <end position="568"/>
    </location>
</feature>
<organism evidence="2 3">
    <name type="scientific">Phytophthora fragariaefolia</name>
    <dbReference type="NCBI Taxonomy" id="1490495"/>
    <lineage>
        <taxon>Eukaryota</taxon>
        <taxon>Sar</taxon>
        <taxon>Stramenopiles</taxon>
        <taxon>Oomycota</taxon>
        <taxon>Peronosporomycetes</taxon>
        <taxon>Peronosporales</taxon>
        <taxon>Peronosporaceae</taxon>
        <taxon>Phytophthora</taxon>
    </lineage>
</organism>
<feature type="region of interest" description="Disordered" evidence="1">
    <location>
        <begin position="1"/>
        <end position="64"/>
    </location>
</feature>
<sequence>MTRGSRPAQPETIEGESVQDEPAQASEGSANEGASLEEDRVSDSQLPDQDVRLLDAVPELTEEKPLSTVQEDTMLEDLNVYSHLASKAEVSTETALVVGSKLASSPPDLHIHPGSHDVVSSDPRWSEQATKTYVAREVPRWEQVHSERVYPPSVEFVWPEHHPDPLPWLSAVLKVSKFLDDRRRPAMRRRSFRVARLVRGSEGSSTGEPNSKRLQYHKPREDLFASLPLVLPLSSSSRVESIQDARTSNGQHVDTLPSQVGTTDDSSLVAHRYHFRLVCIQEQFVVIFVVSARAFGIVVGGGEMGFYVTQEAIRERRIKAEVDQDDVEMARSVSTSSAQMASTRTSRTRRKHHDSGRISLSSYSDAGSERFYYHGSSRSRRHSSKRSTKRRSPSRRSSRSERWSVSLRSGRSRAYAMSGTAELTVSTLHKVHETLARLENKTSTDKLAEQEAEPKRRLDEAERRIHEAERRAQEAERQFLNACAQATVAQGVPDQEAPDRRSILSSRRSKTMRGTKLNALPGSNMPRPAGSASAVEAARVQVQETARNMQKASSAETQPGRATTDTDSSTLIKTEVSNPERATWNSVASSINVGQAPDIWSKVGQMNISETAIAQLRATIPNVNLSAFAGRVKSNVKRMQAPPRLRPRHGARTDAARSKQESKDKVAPKPDPKKFGRKMKPSKKKRPSRDLSSTPALTPMRTIPTSAPGATAQVRKQEPSLRRRPRLRWVGSTL</sequence>
<name>A0A9W7D1H4_9STRA</name>
<dbReference type="OrthoDB" id="129596at2759"/>
<evidence type="ECO:0000313" key="3">
    <source>
        <dbReference type="Proteomes" id="UP001165121"/>
    </source>
</evidence>
<feature type="compositionally biased region" description="Low complexity" evidence="1">
    <location>
        <begin position="334"/>
        <end position="345"/>
    </location>
</feature>
<evidence type="ECO:0000256" key="1">
    <source>
        <dbReference type="SAM" id="MobiDB-lite"/>
    </source>
</evidence>
<feature type="compositionally biased region" description="Basic residues" evidence="1">
    <location>
        <begin position="675"/>
        <end position="687"/>
    </location>
</feature>
<protein>
    <submittedName>
        <fullName evidence="2">Unnamed protein product</fullName>
    </submittedName>
</protein>